<organism evidence="1 2">
    <name type="scientific">Portunus trituberculatus</name>
    <name type="common">Swimming crab</name>
    <name type="synonym">Neptunus trituberculatus</name>
    <dbReference type="NCBI Taxonomy" id="210409"/>
    <lineage>
        <taxon>Eukaryota</taxon>
        <taxon>Metazoa</taxon>
        <taxon>Ecdysozoa</taxon>
        <taxon>Arthropoda</taxon>
        <taxon>Crustacea</taxon>
        <taxon>Multicrustacea</taxon>
        <taxon>Malacostraca</taxon>
        <taxon>Eumalacostraca</taxon>
        <taxon>Eucarida</taxon>
        <taxon>Decapoda</taxon>
        <taxon>Pleocyemata</taxon>
        <taxon>Brachyura</taxon>
        <taxon>Eubrachyura</taxon>
        <taxon>Portunoidea</taxon>
        <taxon>Portunidae</taxon>
        <taxon>Portuninae</taxon>
        <taxon>Portunus</taxon>
    </lineage>
</organism>
<dbReference type="EMBL" id="VSRR010001669">
    <property type="protein sequence ID" value="MPC26907.1"/>
    <property type="molecule type" value="Genomic_DNA"/>
</dbReference>
<keyword evidence="2" id="KW-1185">Reference proteome</keyword>
<gene>
    <name evidence="1" type="ORF">E2C01_020058</name>
</gene>
<dbReference type="Proteomes" id="UP000324222">
    <property type="component" value="Unassembled WGS sequence"/>
</dbReference>
<protein>
    <submittedName>
        <fullName evidence="1">Uncharacterized protein</fullName>
    </submittedName>
</protein>
<evidence type="ECO:0000313" key="2">
    <source>
        <dbReference type="Proteomes" id="UP000324222"/>
    </source>
</evidence>
<accession>A0A5B7E0Q3</accession>
<sequence>MATGRLNCSISRCNLKSTVFLRAGVRAAFTLRNFKRASSSFSSSSSSPSSSSSSHSLFLLLLLVLLPLLFVRSATPDNLAHTILFQCSPSSALKVPVPSLHILSGCLLFCPLSLSVQAASPVFHLL</sequence>
<proteinExistence type="predicted"/>
<comment type="caution">
    <text evidence="1">The sequence shown here is derived from an EMBL/GenBank/DDBJ whole genome shotgun (WGS) entry which is preliminary data.</text>
</comment>
<evidence type="ECO:0000313" key="1">
    <source>
        <dbReference type="EMBL" id="MPC26907.1"/>
    </source>
</evidence>
<dbReference type="AlphaFoldDB" id="A0A5B7E0Q3"/>
<name>A0A5B7E0Q3_PORTR</name>
<reference evidence="1 2" key="1">
    <citation type="submission" date="2019-05" db="EMBL/GenBank/DDBJ databases">
        <title>Another draft genome of Portunus trituberculatus and its Hox gene families provides insights of decapod evolution.</title>
        <authorList>
            <person name="Jeong J.-H."/>
            <person name="Song I."/>
            <person name="Kim S."/>
            <person name="Choi T."/>
            <person name="Kim D."/>
            <person name="Ryu S."/>
            <person name="Kim W."/>
        </authorList>
    </citation>
    <scope>NUCLEOTIDE SEQUENCE [LARGE SCALE GENOMIC DNA]</scope>
    <source>
        <tissue evidence="1">Muscle</tissue>
    </source>
</reference>